<proteinExistence type="predicted"/>
<dbReference type="SUPFAM" id="SSF51735">
    <property type="entry name" value="NAD(P)-binding Rossmann-fold domains"/>
    <property type="match status" value="1"/>
</dbReference>
<dbReference type="Gene3D" id="3.40.50.720">
    <property type="entry name" value="NAD(P)-binding Rossmann-like Domain"/>
    <property type="match status" value="1"/>
</dbReference>
<sequence>MSRLRVVQWTTGRTGSAAVRGMAGHPALEIVGCYAHSPEKVGQDVGTLAGLSPIGVTATDDVDALLALRPDCVAYMPFRPDFDHVVRILESGANIVTTMYMLAGDGYGENVRDRVEDAARRGNSSLYAGGVYPGHAPMVALAASAMCTRVDRISVLESLDMSGYRNERMFRAMGIGRDPGDPAVPAMIEANCGSFKDQIRVMAHALSVDLDEIGFTAEFGAADRDTDFGFMSVRKGQIAGFKGTVAGIRAGRSLIECQFVWKLGHDMTPNWPVQDGYVLTIEGEPGVQVRLQPLGPHFDGAATTAMPAVNAIEQVVAAPAGIVNRMELPFVRGAGLLTP</sequence>
<feature type="domain" description="2,4-diaminopentanoate dehydrogenase C-terminal" evidence="1">
    <location>
        <begin position="141"/>
        <end position="332"/>
    </location>
</feature>
<evidence type="ECO:0000259" key="1">
    <source>
        <dbReference type="Pfam" id="PF19328"/>
    </source>
</evidence>
<dbReference type="InterPro" id="IPR036291">
    <property type="entry name" value="NAD(P)-bd_dom_sf"/>
</dbReference>
<evidence type="ECO:0000313" key="2">
    <source>
        <dbReference type="EMBL" id="MFC5745671.1"/>
    </source>
</evidence>
<dbReference type="InterPro" id="IPR045760">
    <property type="entry name" value="DAP_DH_C"/>
</dbReference>
<protein>
    <recommendedName>
        <fullName evidence="1">2,4-diaminopentanoate dehydrogenase C-terminal domain-containing protein</fullName>
    </recommendedName>
</protein>
<accession>A0ABW0ZUI2</accession>
<organism evidence="2 3">
    <name type="scientific">Actinomadura rugatobispora</name>
    <dbReference type="NCBI Taxonomy" id="1994"/>
    <lineage>
        <taxon>Bacteria</taxon>
        <taxon>Bacillati</taxon>
        <taxon>Actinomycetota</taxon>
        <taxon>Actinomycetes</taxon>
        <taxon>Streptosporangiales</taxon>
        <taxon>Thermomonosporaceae</taxon>
        <taxon>Actinomadura</taxon>
    </lineage>
</organism>
<name>A0ABW0ZUI2_9ACTN</name>
<reference evidence="3" key="1">
    <citation type="journal article" date="2019" name="Int. J. Syst. Evol. Microbiol.">
        <title>The Global Catalogue of Microorganisms (GCM) 10K type strain sequencing project: providing services to taxonomists for standard genome sequencing and annotation.</title>
        <authorList>
            <consortium name="The Broad Institute Genomics Platform"/>
            <consortium name="The Broad Institute Genome Sequencing Center for Infectious Disease"/>
            <person name="Wu L."/>
            <person name="Ma J."/>
        </authorList>
    </citation>
    <scope>NUCLEOTIDE SEQUENCE [LARGE SCALE GENOMIC DNA]</scope>
    <source>
        <strain evidence="3">KCTC 42087</strain>
    </source>
</reference>
<gene>
    <name evidence="2" type="ORF">ACFPZN_08650</name>
</gene>
<comment type="caution">
    <text evidence="2">The sequence shown here is derived from an EMBL/GenBank/DDBJ whole genome shotgun (WGS) entry which is preliminary data.</text>
</comment>
<dbReference type="CDD" id="cd24146">
    <property type="entry name" value="nat-AmDH_N_like"/>
    <property type="match status" value="1"/>
</dbReference>
<dbReference type="Pfam" id="PF19328">
    <property type="entry name" value="DAP_DH_C"/>
    <property type="match status" value="1"/>
</dbReference>
<evidence type="ECO:0000313" key="3">
    <source>
        <dbReference type="Proteomes" id="UP001596074"/>
    </source>
</evidence>
<keyword evidence="3" id="KW-1185">Reference proteome</keyword>
<dbReference type="Proteomes" id="UP001596074">
    <property type="component" value="Unassembled WGS sequence"/>
</dbReference>
<dbReference type="RefSeq" id="WP_378281294.1">
    <property type="nucleotide sequence ID" value="NZ_JBHSON010000009.1"/>
</dbReference>
<dbReference type="EMBL" id="JBHSON010000009">
    <property type="protein sequence ID" value="MFC5745671.1"/>
    <property type="molecule type" value="Genomic_DNA"/>
</dbReference>